<keyword evidence="3" id="KW-1185">Reference proteome</keyword>
<proteinExistence type="predicted"/>
<dbReference type="PANTHER" id="PTHR22916">
    <property type="entry name" value="GLYCOSYLTRANSFERASE"/>
    <property type="match status" value="1"/>
</dbReference>
<comment type="caution">
    <text evidence="2">The sequence shown here is derived from an EMBL/GenBank/DDBJ whole genome shotgun (WGS) entry which is preliminary data.</text>
</comment>
<dbReference type="SUPFAM" id="SSF53448">
    <property type="entry name" value="Nucleotide-diphospho-sugar transferases"/>
    <property type="match status" value="1"/>
</dbReference>
<dbReference type="PANTHER" id="PTHR22916:SF3">
    <property type="entry name" value="UDP-GLCNAC:BETAGAL BETA-1,3-N-ACETYLGLUCOSAMINYLTRANSFERASE-LIKE PROTEIN 1"/>
    <property type="match status" value="1"/>
</dbReference>
<dbReference type="Pfam" id="PF00535">
    <property type="entry name" value="Glycos_transf_2"/>
    <property type="match status" value="1"/>
</dbReference>
<protein>
    <recommendedName>
        <fullName evidence="1">Glycosyltransferase 2-like domain-containing protein</fullName>
    </recommendedName>
</protein>
<evidence type="ECO:0000313" key="3">
    <source>
        <dbReference type="Proteomes" id="UP000672657"/>
    </source>
</evidence>
<organism evidence="2 3">
    <name type="scientific">Cupriavidus numazuensis</name>
    <dbReference type="NCBI Taxonomy" id="221992"/>
    <lineage>
        <taxon>Bacteria</taxon>
        <taxon>Pseudomonadati</taxon>
        <taxon>Pseudomonadota</taxon>
        <taxon>Betaproteobacteria</taxon>
        <taxon>Burkholderiales</taxon>
        <taxon>Burkholderiaceae</taxon>
        <taxon>Cupriavidus</taxon>
    </lineage>
</organism>
<dbReference type="Proteomes" id="UP000672657">
    <property type="component" value="Unassembled WGS sequence"/>
</dbReference>
<sequence>MRLRDRIPKGIHLKLSILLVTFNHAAYIRRALDSILWQDLDFSFEIVVADDASTDNTREIIAEYAGRDPRVSIRFLPESHNLGITKNYQRGFAAIDTEYVAIIEGDDIWSSPHKLSQQLAFLESHRECVLCACNYFVYLEEEARYTERVPGSDGFRYLDSRQLIADNLIGNFSTCLYRTSALRQLPVELFDVRAYDWAVNIAVGRLGLIGFLNSPLSIYRIHGGGTWSLLSHRQKLTSQLEVIPQYDAITGSVFREDFDALAARLRAAGAGSGHAQAFQLRRALRWGARTAVDCLPPLIATLLRQLIPPVFKRVLIRMIGRRA</sequence>
<dbReference type="InterPro" id="IPR001173">
    <property type="entry name" value="Glyco_trans_2-like"/>
</dbReference>
<feature type="domain" description="Glycosyltransferase 2-like" evidence="1">
    <location>
        <begin position="16"/>
        <end position="184"/>
    </location>
</feature>
<name>A0ABN7QAK0_9BURK</name>
<evidence type="ECO:0000259" key="1">
    <source>
        <dbReference type="Pfam" id="PF00535"/>
    </source>
</evidence>
<dbReference type="EMBL" id="CAJPVI010000049">
    <property type="protein sequence ID" value="CAG2158759.1"/>
    <property type="molecule type" value="Genomic_DNA"/>
</dbReference>
<evidence type="ECO:0000313" key="2">
    <source>
        <dbReference type="EMBL" id="CAG2158759.1"/>
    </source>
</evidence>
<gene>
    <name evidence="2" type="ORF">LMG26411_06177</name>
</gene>
<dbReference type="InterPro" id="IPR029044">
    <property type="entry name" value="Nucleotide-diphossugar_trans"/>
</dbReference>
<reference evidence="2 3" key="1">
    <citation type="submission" date="2021-03" db="EMBL/GenBank/DDBJ databases">
        <authorList>
            <person name="Peeters C."/>
        </authorList>
    </citation>
    <scope>NUCLEOTIDE SEQUENCE [LARGE SCALE GENOMIC DNA]</scope>
    <source>
        <strain evidence="2 3">LMG 26411</strain>
    </source>
</reference>
<accession>A0ABN7QAK0</accession>
<dbReference type="Gene3D" id="3.90.550.10">
    <property type="entry name" value="Spore Coat Polysaccharide Biosynthesis Protein SpsA, Chain A"/>
    <property type="match status" value="1"/>
</dbReference>